<dbReference type="InterPro" id="IPR029030">
    <property type="entry name" value="Caspase-like_dom_sf"/>
</dbReference>
<evidence type="ECO:0000259" key="2">
    <source>
        <dbReference type="Pfam" id="PF00656"/>
    </source>
</evidence>
<accession>A0AAN7K5D1</accession>
<dbReference type="PANTHER" id="PTHR48104">
    <property type="entry name" value="METACASPASE-4"/>
    <property type="match status" value="1"/>
</dbReference>
<keyword evidence="4" id="KW-1185">Reference proteome</keyword>
<gene>
    <name evidence="3" type="ORF">SAY87_029957</name>
</gene>
<organism evidence="3 4">
    <name type="scientific">Trapa incisa</name>
    <dbReference type="NCBI Taxonomy" id="236973"/>
    <lineage>
        <taxon>Eukaryota</taxon>
        <taxon>Viridiplantae</taxon>
        <taxon>Streptophyta</taxon>
        <taxon>Embryophyta</taxon>
        <taxon>Tracheophyta</taxon>
        <taxon>Spermatophyta</taxon>
        <taxon>Magnoliopsida</taxon>
        <taxon>eudicotyledons</taxon>
        <taxon>Gunneridae</taxon>
        <taxon>Pentapetalae</taxon>
        <taxon>rosids</taxon>
        <taxon>malvids</taxon>
        <taxon>Myrtales</taxon>
        <taxon>Lythraceae</taxon>
        <taxon>Trapa</taxon>
    </lineage>
</organism>
<dbReference type="InterPro" id="IPR050452">
    <property type="entry name" value="Metacaspase"/>
</dbReference>
<dbReference type="Gene3D" id="3.40.50.12660">
    <property type="match status" value="1"/>
</dbReference>
<feature type="domain" description="Peptidase C14 caspase" evidence="2">
    <location>
        <begin position="82"/>
        <end position="354"/>
    </location>
</feature>
<dbReference type="Pfam" id="PF00656">
    <property type="entry name" value="Peptidase_C14"/>
    <property type="match status" value="1"/>
</dbReference>
<dbReference type="GO" id="GO:0006508">
    <property type="term" value="P:proteolysis"/>
    <property type="evidence" value="ECO:0007669"/>
    <property type="project" value="InterPro"/>
</dbReference>
<dbReference type="InterPro" id="IPR011600">
    <property type="entry name" value="Pept_C14_caspase"/>
</dbReference>
<dbReference type="GO" id="GO:0005737">
    <property type="term" value="C:cytoplasm"/>
    <property type="evidence" value="ECO:0007669"/>
    <property type="project" value="TreeGrafter"/>
</dbReference>
<comment type="caution">
    <text evidence="3">The sequence shown here is derived from an EMBL/GenBank/DDBJ whole genome shotgun (WGS) entry which is preliminary data.</text>
</comment>
<dbReference type="PANTHER" id="PTHR48104:SF17">
    <property type="entry name" value="METACASPASE-3"/>
    <property type="match status" value="1"/>
</dbReference>
<evidence type="ECO:0000256" key="1">
    <source>
        <dbReference type="ARBA" id="ARBA00009005"/>
    </source>
</evidence>
<reference evidence="3 4" key="1">
    <citation type="journal article" date="2023" name="Hortic Res">
        <title>Pangenome of water caltrop reveals structural variations and asymmetric subgenome divergence after allopolyploidization.</title>
        <authorList>
            <person name="Zhang X."/>
            <person name="Chen Y."/>
            <person name="Wang L."/>
            <person name="Yuan Y."/>
            <person name="Fang M."/>
            <person name="Shi L."/>
            <person name="Lu R."/>
            <person name="Comes H.P."/>
            <person name="Ma Y."/>
            <person name="Chen Y."/>
            <person name="Huang G."/>
            <person name="Zhou Y."/>
            <person name="Zheng Z."/>
            <person name="Qiu Y."/>
        </authorList>
    </citation>
    <scope>NUCLEOTIDE SEQUENCE [LARGE SCALE GENOMIC DNA]</scope>
    <source>
        <tissue evidence="3">Roots</tissue>
    </source>
</reference>
<protein>
    <recommendedName>
        <fullName evidence="2">Peptidase C14 caspase domain-containing protein</fullName>
    </recommendedName>
</protein>
<dbReference type="SUPFAM" id="SSF52129">
    <property type="entry name" value="Caspase-like"/>
    <property type="match status" value="1"/>
</dbReference>
<evidence type="ECO:0000313" key="4">
    <source>
        <dbReference type="Proteomes" id="UP001345219"/>
    </source>
</evidence>
<dbReference type="GO" id="GO:0004197">
    <property type="term" value="F:cysteine-type endopeptidase activity"/>
    <property type="evidence" value="ECO:0007669"/>
    <property type="project" value="InterPro"/>
</dbReference>
<dbReference type="EMBL" id="JAXIOK010000009">
    <property type="protein sequence ID" value="KAK4762073.1"/>
    <property type="molecule type" value="Genomic_DNA"/>
</dbReference>
<sequence>MATRRGRCGYCGAQLLFPNNAESVQCPDCGSISLFHQENNIGRGLIGNVPSNINYMTGGGPVTAGNRFGYPRPVAPLKSYGRKRAVLCGVSYYGKRYRLKGSINDVKCMEYFLVDRMGFPSSSVIVLSEEESDPNRIPTKHNILAALRWLVHGVQPGDSLVFHYSGHGSKEADEDMDEIDGYDECICPVDYKKAGKILDDEINSILVRPLPRDARLLALIDSCYSGTVLDLHFLCRIGRDGSYKWEDQRRPLAAYKGTSGGVAVCISACDDQGTSSDTTAFTGRTVTGAMTYSFIQAMERERSGRPTYGHLLNAMRVAIHEAKTGIHLSGPMASLASRLLGSKLSQEPQLSSSETFDPYSFKIAL</sequence>
<name>A0AAN7K5D1_9MYRT</name>
<comment type="similarity">
    <text evidence="1">Belongs to the peptidase C14B family.</text>
</comment>
<dbReference type="Proteomes" id="UP001345219">
    <property type="component" value="Chromosome 23"/>
</dbReference>
<dbReference type="AlphaFoldDB" id="A0AAN7K5D1"/>
<evidence type="ECO:0000313" key="3">
    <source>
        <dbReference type="EMBL" id="KAK4762073.1"/>
    </source>
</evidence>
<proteinExistence type="inferred from homology"/>